<name>A0A6P1YPL8_9HYPH</name>
<reference evidence="4 5" key="1">
    <citation type="submission" date="2020-02" db="EMBL/GenBank/DDBJ databases">
        <authorList>
            <person name="Li G."/>
        </authorList>
    </citation>
    <scope>NUCLEOTIDE SEQUENCE [LARGE SCALE GENOMIC DNA]</scope>
    <source>
        <strain evidence="4 5">DSM 102029</strain>
    </source>
</reference>
<dbReference type="PANTHER" id="PTHR30466:SF11">
    <property type="entry name" value="FLAVIN-DEPENDENT MONOOXYGENASE, REDUCTASE SUBUNIT HSAB"/>
    <property type="match status" value="1"/>
</dbReference>
<dbReference type="InterPro" id="IPR050268">
    <property type="entry name" value="NADH-dep_flavin_reductase"/>
</dbReference>
<evidence type="ECO:0000259" key="3">
    <source>
        <dbReference type="SMART" id="SM00903"/>
    </source>
</evidence>
<evidence type="ECO:0000256" key="2">
    <source>
        <dbReference type="ARBA" id="ARBA00023002"/>
    </source>
</evidence>
<dbReference type="InterPro" id="IPR002563">
    <property type="entry name" value="Flavin_Rdtase-like_dom"/>
</dbReference>
<dbReference type="SMART" id="SM00903">
    <property type="entry name" value="Flavin_Reduct"/>
    <property type="match status" value="1"/>
</dbReference>
<dbReference type="Pfam" id="PF01613">
    <property type="entry name" value="Flavin_Reduct"/>
    <property type="match status" value="1"/>
</dbReference>
<evidence type="ECO:0000313" key="5">
    <source>
        <dbReference type="Proteomes" id="UP000464751"/>
    </source>
</evidence>
<keyword evidence="5" id="KW-1185">Reference proteome</keyword>
<dbReference type="EMBL" id="CP048630">
    <property type="protein sequence ID" value="QIB34671.1"/>
    <property type="molecule type" value="Genomic_DNA"/>
</dbReference>
<feature type="domain" description="Flavin reductase like" evidence="3">
    <location>
        <begin position="21"/>
        <end position="168"/>
    </location>
</feature>
<sequence length="173" mass="18350">MNSLADAAPGSVDSRRFRQAMRLLAGHVCVITVGDGADSTGFTATSVTALSADGPTLLVSLNKSSSSWSAIEASPCFGVNILAGGHRHVAEAFSGFDGRKGGARYDGARWSHQPSGVWLPEDAMVAFDCALEEVIAHRSHAILIGLVRAVKAYDAQDPLVYWQGSYRRLTDSI</sequence>
<dbReference type="PANTHER" id="PTHR30466">
    <property type="entry name" value="FLAVIN REDUCTASE"/>
    <property type="match status" value="1"/>
</dbReference>
<evidence type="ECO:0000313" key="4">
    <source>
        <dbReference type="EMBL" id="QIB34671.1"/>
    </source>
</evidence>
<dbReference type="Gene3D" id="2.30.110.10">
    <property type="entry name" value="Electron Transport, Fmn-binding Protein, Chain A"/>
    <property type="match status" value="1"/>
</dbReference>
<comment type="similarity">
    <text evidence="1">Belongs to the non-flavoprotein flavin reductase family.</text>
</comment>
<proteinExistence type="inferred from homology"/>
<dbReference type="GO" id="GO:0042602">
    <property type="term" value="F:riboflavin reductase (NADPH) activity"/>
    <property type="evidence" value="ECO:0007669"/>
    <property type="project" value="TreeGrafter"/>
</dbReference>
<dbReference type="GO" id="GO:0010181">
    <property type="term" value="F:FMN binding"/>
    <property type="evidence" value="ECO:0007669"/>
    <property type="project" value="InterPro"/>
</dbReference>
<organism evidence="4 5">
    <name type="scientific">Ancylobacter pratisalsi</name>
    <dbReference type="NCBI Taxonomy" id="1745854"/>
    <lineage>
        <taxon>Bacteria</taxon>
        <taxon>Pseudomonadati</taxon>
        <taxon>Pseudomonadota</taxon>
        <taxon>Alphaproteobacteria</taxon>
        <taxon>Hyphomicrobiales</taxon>
        <taxon>Xanthobacteraceae</taxon>
        <taxon>Ancylobacter</taxon>
    </lineage>
</organism>
<dbReference type="KEGG" id="apra:G3A50_13830"/>
<protein>
    <submittedName>
        <fullName evidence="4">Flavin reductase family protein</fullName>
    </submittedName>
</protein>
<dbReference type="AlphaFoldDB" id="A0A6P1YPL8"/>
<dbReference type="InterPro" id="IPR012349">
    <property type="entry name" value="Split_barrel_FMN-bd"/>
</dbReference>
<dbReference type="SUPFAM" id="SSF50475">
    <property type="entry name" value="FMN-binding split barrel"/>
    <property type="match status" value="1"/>
</dbReference>
<evidence type="ECO:0000256" key="1">
    <source>
        <dbReference type="ARBA" id="ARBA00008898"/>
    </source>
</evidence>
<keyword evidence="2" id="KW-0560">Oxidoreductase</keyword>
<dbReference type="Proteomes" id="UP000464751">
    <property type="component" value="Chromosome"/>
</dbReference>
<accession>A0A6P1YPL8</accession>
<gene>
    <name evidence="4" type="ORF">G3A50_13830</name>
</gene>